<dbReference type="AlphaFoldDB" id="A0A843YA35"/>
<reference evidence="4 5" key="1">
    <citation type="submission" date="2019-10" db="EMBL/GenBank/DDBJ databases">
        <title>Epibacterium sp. nov., isolated from seawater.</title>
        <authorList>
            <person name="Zhang X."/>
            <person name="Li N."/>
        </authorList>
    </citation>
    <scope>NUCLEOTIDE SEQUENCE [LARGE SCALE GENOMIC DNA]</scope>
    <source>
        <strain evidence="4 5">SM1979</strain>
    </source>
</reference>
<comment type="caution">
    <text evidence="4">The sequence shown here is derived from an EMBL/GenBank/DDBJ whole genome shotgun (WGS) entry which is preliminary data.</text>
</comment>
<keyword evidence="2" id="KW-0472">Membrane</keyword>
<name>A0A843YA35_9RHOB</name>
<organism evidence="4 5">
    <name type="scientific">Tritonibacter litoralis</name>
    <dbReference type="NCBI Taxonomy" id="2662264"/>
    <lineage>
        <taxon>Bacteria</taxon>
        <taxon>Pseudomonadati</taxon>
        <taxon>Pseudomonadota</taxon>
        <taxon>Alphaproteobacteria</taxon>
        <taxon>Rhodobacterales</taxon>
        <taxon>Paracoccaceae</taxon>
        <taxon>Tritonibacter</taxon>
    </lineage>
</organism>
<accession>A0A843YA35</accession>
<dbReference type="EMBL" id="WIBF01000003">
    <property type="protein sequence ID" value="MQQ08160.1"/>
    <property type="molecule type" value="Genomic_DNA"/>
</dbReference>
<evidence type="ECO:0000256" key="2">
    <source>
        <dbReference type="SAM" id="Phobius"/>
    </source>
</evidence>
<evidence type="ECO:0000256" key="3">
    <source>
        <dbReference type="SAM" id="SignalP"/>
    </source>
</evidence>
<sequence>MKLIPRTHPPRPQPHRKFVAVILALSLAISGFSAAPARADEDVAKFLAGIVALGLIGAAVNDARKDRKREVYTYSHGSRSHDDGRRHRDEYRHQPRPLPKHVAKYDLPAHCVKIVPQYSQNRTVVSHHCLSKNYGYVNSLPGQCRLSVWNGHKQRTAYKTRCLQKNGYRLVNR</sequence>
<feature type="transmembrane region" description="Helical" evidence="2">
    <location>
        <begin position="44"/>
        <end position="60"/>
    </location>
</feature>
<gene>
    <name evidence="4" type="ORF">GFB49_06825</name>
</gene>
<proteinExistence type="predicted"/>
<protein>
    <submittedName>
        <fullName evidence="4">Uncharacterized protein</fullName>
    </submittedName>
</protein>
<evidence type="ECO:0000313" key="4">
    <source>
        <dbReference type="EMBL" id="MQQ08160.1"/>
    </source>
</evidence>
<evidence type="ECO:0000313" key="5">
    <source>
        <dbReference type="Proteomes" id="UP000444174"/>
    </source>
</evidence>
<evidence type="ECO:0000256" key="1">
    <source>
        <dbReference type="SAM" id="MobiDB-lite"/>
    </source>
</evidence>
<keyword evidence="2" id="KW-1133">Transmembrane helix</keyword>
<keyword evidence="3" id="KW-0732">Signal</keyword>
<dbReference type="Proteomes" id="UP000444174">
    <property type="component" value="Unassembled WGS sequence"/>
</dbReference>
<feature type="signal peptide" evidence="3">
    <location>
        <begin position="1"/>
        <end position="39"/>
    </location>
</feature>
<dbReference type="RefSeq" id="WP_153215116.1">
    <property type="nucleotide sequence ID" value="NZ_WIBF01000003.1"/>
</dbReference>
<feature type="region of interest" description="Disordered" evidence="1">
    <location>
        <begin position="73"/>
        <end position="94"/>
    </location>
</feature>
<feature type="compositionally biased region" description="Basic and acidic residues" evidence="1">
    <location>
        <begin position="79"/>
        <end position="93"/>
    </location>
</feature>
<feature type="chain" id="PRO_5032961478" evidence="3">
    <location>
        <begin position="40"/>
        <end position="173"/>
    </location>
</feature>
<keyword evidence="5" id="KW-1185">Reference proteome</keyword>
<keyword evidence="2" id="KW-0812">Transmembrane</keyword>